<accession>A0AAW2DXT6</accession>
<dbReference type="InterPro" id="IPR025452">
    <property type="entry name" value="DUF4218"/>
</dbReference>
<dbReference type="Proteomes" id="UP001459277">
    <property type="component" value="Unassembled WGS sequence"/>
</dbReference>
<evidence type="ECO:0000259" key="2">
    <source>
        <dbReference type="Pfam" id="PF13960"/>
    </source>
</evidence>
<dbReference type="Pfam" id="PF13960">
    <property type="entry name" value="DUF4218"/>
    <property type="match status" value="1"/>
</dbReference>
<proteinExistence type="predicted"/>
<gene>
    <name evidence="3" type="ORF">SO802_000810</name>
</gene>
<dbReference type="EMBL" id="JAZDWU010000001">
    <property type="protein sequence ID" value="KAL0013741.1"/>
    <property type="molecule type" value="Genomic_DNA"/>
</dbReference>
<dbReference type="Pfam" id="PF13952">
    <property type="entry name" value="DUF4216"/>
    <property type="match status" value="1"/>
</dbReference>
<evidence type="ECO:0000313" key="3">
    <source>
        <dbReference type="EMBL" id="KAL0013741.1"/>
    </source>
</evidence>
<evidence type="ECO:0008006" key="5">
    <source>
        <dbReference type="Google" id="ProtNLM"/>
    </source>
</evidence>
<feature type="domain" description="DUF4216" evidence="1">
    <location>
        <begin position="360"/>
        <end position="434"/>
    </location>
</feature>
<dbReference type="PANTHER" id="PTHR48258:SF6">
    <property type="entry name" value="LEUCINE-RICH REPEAT DOMAIN, L DOMAIN-CONTAINING PROTEIN"/>
    <property type="match status" value="1"/>
</dbReference>
<dbReference type="InterPro" id="IPR025312">
    <property type="entry name" value="DUF4216"/>
</dbReference>
<evidence type="ECO:0000313" key="4">
    <source>
        <dbReference type="Proteomes" id="UP001459277"/>
    </source>
</evidence>
<evidence type="ECO:0000259" key="1">
    <source>
        <dbReference type="Pfam" id="PF13952"/>
    </source>
</evidence>
<sequence length="507" mass="58669">MRATLLWKIHDYLGFVKYPDGYAANISRSVNAKNGRLSGLKSHDCHVLLQRILPIGLRGFVDKDISIVLFELGNFFQDLCSRTLKRSELEKLEEHIVHILCKPERFFPPSFFDVMVHLALHLLREAILGGPVQYRWMYPIERYLEKLKRYVSNRARPEGLIAKANILKECINNCSLYIDGIETVHNRRERNEDFDESSEGLIVFSQTARPTGGRQNDGNLSRALLDTAHWYLLYNSPKLEPYLKYMNKLKVNESSEATKQLRSLANSLKPHVKEYTVCMVNGIKFHTRDLDNRRVTQNSGVCTEGDHEGEMQYTVCMVNGVKFHTRDLDNRRVTQNSGVCTEGDHEGEMHNFYGHVCKIWKLEYMFRHKVVLFQCEWYNTGTNGRRKTIRTDAHCTSINVTSWWYQNNPFILSSQAKQVFYLQDTKLRDPWKIVQCIQHRGVFNVPKVRSKESNDNTGDSDAFQQEAIVDVVLINVEDNIIEYCMGDVETEVVPEGGTSRDANQNEE</sequence>
<reference evidence="3 4" key="1">
    <citation type="submission" date="2024-01" db="EMBL/GenBank/DDBJ databases">
        <title>A telomere-to-telomere, gap-free genome of sweet tea (Lithocarpus litseifolius).</title>
        <authorList>
            <person name="Zhou J."/>
        </authorList>
    </citation>
    <scope>NUCLEOTIDE SEQUENCE [LARGE SCALE GENOMIC DNA]</scope>
    <source>
        <strain evidence="3">Zhou-2022a</strain>
        <tissue evidence="3">Leaf</tissue>
    </source>
</reference>
<name>A0AAW2DXT6_9ROSI</name>
<feature type="domain" description="DUF4218" evidence="2">
    <location>
        <begin position="79"/>
        <end position="191"/>
    </location>
</feature>
<organism evidence="3 4">
    <name type="scientific">Lithocarpus litseifolius</name>
    <dbReference type="NCBI Taxonomy" id="425828"/>
    <lineage>
        <taxon>Eukaryota</taxon>
        <taxon>Viridiplantae</taxon>
        <taxon>Streptophyta</taxon>
        <taxon>Embryophyta</taxon>
        <taxon>Tracheophyta</taxon>
        <taxon>Spermatophyta</taxon>
        <taxon>Magnoliopsida</taxon>
        <taxon>eudicotyledons</taxon>
        <taxon>Gunneridae</taxon>
        <taxon>Pentapetalae</taxon>
        <taxon>rosids</taxon>
        <taxon>fabids</taxon>
        <taxon>Fagales</taxon>
        <taxon>Fagaceae</taxon>
        <taxon>Lithocarpus</taxon>
    </lineage>
</organism>
<protein>
    <recommendedName>
        <fullName evidence="5">DUF4218 domain-containing protein</fullName>
    </recommendedName>
</protein>
<keyword evidence="4" id="KW-1185">Reference proteome</keyword>
<dbReference type="PANTHER" id="PTHR48258">
    <property type="entry name" value="DUF4218 DOMAIN-CONTAINING PROTEIN-RELATED"/>
    <property type="match status" value="1"/>
</dbReference>
<comment type="caution">
    <text evidence="3">The sequence shown here is derived from an EMBL/GenBank/DDBJ whole genome shotgun (WGS) entry which is preliminary data.</text>
</comment>
<dbReference type="AlphaFoldDB" id="A0AAW2DXT6"/>